<keyword evidence="1" id="KW-1133">Transmembrane helix</keyword>
<dbReference type="OrthoDB" id="9801557at2"/>
<feature type="transmembrane region" description="Helical" evidence="1">
    <location>
        <begin position="441"/>
        <end position="461"/>
    </location>
</feature>
<feature type="transmembrane region" description="Helical" evidence="1">
    <location>
        <begin position="248"/>
        <end position="268"/>
    </location>
</feature>
<feature type="transmembrane region" description="Helical" evidence="1">
    <location>
        <begin position="415"/>
        <end position="435"/>
    </location>
</feature>
<dbReference type="InterPro" id="IPR004445">
    <property type="entry name" value="GltS"/>
</dbReference>
<dbReference type="Pfam" id="PF03616">
    <property type="entry name" value="Glt_symporter"/>
    <property type="match status" value="1"/>
</dbReference>
<name>H9UL04_SPIAZ</name>
<feature type="transmembrane region" description="Helical" evidence="1">
    <location>
        <begin position="322"/>
        <end position="340"/>
    </location>
</feature>
<feature type="transmembrane region" description="Helical" evidence="1">
    <location>
        <begin position="166"/>
        <end position="190"/>
    </location>
</feature>
<dbReference type="KEGG" id="sfc:Spiaf_2159"/>
<feature type="transmembrane region" description="Helical" evidence="1">
    <location>
        <begin position="346"/>
        <end position="366"/>
    </location>
</feature>
<feature type="transmembrane region" description="Helical" evidence="1">
    <location>
        <begin position="65"/>
        <end position="87"/>
    </location>
</feature>
<dbReference type="STRING" id="889378.Spiaf_2159"/>
<dbReference type="eggNOG" id="COG0786">
    <property type="taxonomic scope" value="Bacteria"/>
</dbReference>
<dbReference type="PATRIC" id="fig|889378.3.peg.2136"/>
<evidence type="ECO:0000256" key="1">
    <source>
        <dbReference type="SAM" id="Phobius"/>
    </source>
</evidence>
<proteinExistence type="predicted"/>
<dbReference type="HOGENOM" id="CLU_034503_0_0_12"/>
<dbReference type="PANTHER" id="PTHR36178:SF1">
    <property type="entry name" value="SODIUM_GLUTAMATE SYMPORTER"/>
    <property type="match status" value="1"/>
</dbReference>
<feature type="transmembrane region" description="Helical" evidence="1">
    <location>
        <begin position="31"/>
        <end position="53"/>
    </location>
</feature>
<dbReference type="EMBL" id="CP003282">
    <property type="protein sequence ID" value="AFG38197.1"/>
    <property type="molecule type" value="Genomic_DNA"/>
</dbReference>
<reference evidence="3" key="1">
    <citation type="journal article" date="2013" name="Stand. Genomic Sci.">
        <title>Complete genome sequence of the halophilic bacterium Spirochaeta africana type strain (Z-7692(T)) from the alkaline Lake Magadi in the East African Rift.</title>
        <authorList>
            <person name="Liolos K."/>
            <person name="Abt B."/>
            <person name="Scheuner C."/>
            <person name="Teshima H."/>
            <person name="Held B."/>
            <person name="Lapidus A."/>
            <person name="Nolan M."/>
            <person name="Lucas S."/>
            <person name="Deshpande S."/>
            <person name="Cheng J.F."/>
            <person name="Tapia R."/>
            <person name="Goodwin L.A."/>
            <person name="Pitluck S."/>
            <person name="Pagani I."/>
            <person name="Ivanova N."/>
            <person name="Mavromatis K."/>
            <person name="Mikhailova N."/>
            <person name="Huntemann M."/>
            <person name="Pati A."/>
            <person name="Chen A."/>
            <person name="Palaniappan K."/>
            <person name="Land M."/>
            <person name="Rohde M."/>
            <person name="Tindall B.J."/>
            <person name="Detter J.C."/>
            <person name="Goker M."/>
            <person name="Bristow J."/>
            <person name="Eisen J.A."/>
            <person name="Markowitz V."/>
            <person name="Hugenholtz P."/>
            <person name="Woyke T."/>
            <person name="Klenk H.P."/>
            <person name="Kyrpides N.C."/>
        </authorList>
    </citation>
    <scope>NUCLEOTIDE SEQUENCE</scope>
    <source>
        <strain evidence="3">ATCC 700263 / DSM 8902 / Z-7692</strain>
    </source>
</reference>
<keyword evidence="1" id="KW-0812">Transmembrane</keyword>
<feature type="transmembrane region" description="Helical" evidence="1">
    <location>
        <begin position="107"/>
        <end position="127"/>
    </location>
</feature>
<protein>
    <submittedName>
        <fullName evidence="2">Na+/glutamate symporter</fullName>
    </submittedName>
</protein>
<dbReference type="GO" id="GO:0015813">
    <property type="term" value="P:L-glutamate transmembrane transport"/>
    <property type="evidence" value="ECO:0007669"/>
    <property type="project" value="InterPro"/>
</dbReference>
<sequence length="466" mass="49863">MNVVLAFAWIGAALIAGKLLRNAVPVLKRLFIPSSILGGLLLLAVGPEVLGGFGLELFSGSVRDIWSGIPGFMINIVFAALFLGKTLPSLRDIWKKAGPQVAFSHTVAWGQYVVGLGVTSLILIPLFSVEPMFGTLIEIGFIGGHGTAAGLGETFAELGWAEGQDLALGVATLGVVLGIVTGIVLINWGVRGKHTEILGSTREAARDIRAAQEIHESMENDLVNRGQADEAQPQITEVESMEPLSFHLAYIGAAIGIGALILGALTWLEARFLLPLGWPVLIGHVPLFPIAMIGGIIVERLHHRFFTGVLDRVLIMRIQGTALDLLIVSALASLTLSALADAWLPLVILVSAGIAWTVIAFVFIAPRMMRTHWFERAIGDFGQSLGVTATGLLLMRIADPENKTPAFEAFGYKQLLFEPLVGGGIFTAVSAPLVFTFGLPVMLMVTAVILLFWLVIGLRLGRQPHT</sequence>
<organism evidence="2 3">
    <name type="scientific">Spirochaeta africana (strain ATCC 700263 / DSM 8902 / Z-7692)</name>
    <dbReference type="NCBI Taxonomy" id="889378"/>
    <lineage>
        <taxon>Bacteria</taxon>
        <taxon>Pseudomonadati</taxon>
        <taxon>Spirochaetota</taxon>
        <taxon>Spirochaetia</taxon>
        <taxon>Spirochaetales</taxon>
        <taxon>Spirochaetaceae</taxon>
        <taxon>Spirochaeta</taxon>
    </lineage>
</organism>
<dbReference type="AlphaFoldDB" id="H9UL04"/>
<accession>H9UL04</accession>
<keyword evidence="1" id="KW-0472">Membrane</keyword>
<evidence type="ECO:0000313" key="3">
    <source>
        <dbReference type="Proteomes" id="UP000007383"/>
    </source>
</evidence>
<keyword evidence="3" id="KW-1185">Reference proteome</keyword>
<dbReference type="Proteomes" id="UP000007383">
    <property type="component" value="Chromosome"/>
</dbReference>
<feature type="transmembrane region" description="Helical" evidence="1">
    <location>
        <begin position="280"/>
        <end position="301"/>
    </location>
</feature>
<dbReference type="GO" id="GO:0015501">
    <property type="term" value="F:glutamate:sodium symporter activity"/>
    <property type="evidence" value="ECO:0007669"/>
    <property type="project" value="InterPro"/>
</dbReference>
<gene>
    <name evidence="2" type="ordered locus">Spiaf_2159</name>
</gene>
<dbReference type="PANTHER" id="PTHR36178">
    <property type="entry name" value="SLR0625 PROTEIN"/>
    <property type="match status" value="1"/>
</dbReference>
<evidence type="ECO:0000313" key="2">
    <source>
        <dbReference type="EMBL" id="AFG38197.1"/>
    </source>
</evidence>
<dbReference type="RefSeq" id="WP_014456180.1">
    <property type="nucleotide sequence ID" value="NC_017098.1"/>
</dbReference>
<dbReference type="GO" id="GO:0016020">
    <property type="term" value="C:membrane"/>
    <property type="evidence" value="ECO:0007669"/>
    <property type="project" value="InterPro"/>
</dbReference>